<proteinExistence type="predicted"/>
<dbReference type="InterPro" id="IPR029063">
    <property type="entry name" value="SAM-dependent_MTases_sf"/>
</dbReference>
<gene>
    <name evidence="1" type="ORF">LCGC14_1713710</name>
</gene>
<accession>A0A0F9JUZ1</accession>
<protein>
    <recommendedName>
        <fullName evidence="2">Class I SAM-dependent methyltransferase</fullName>
    </recommendedName>
</protein>
<sequence>MKRNQTFHEKLIPLLVEGIGAERYLEFGTHLGETILKVNAPIRTGVDSKFAPLVRDLLGFAFFKMTTQEFIKNYAAELAPYDFVFIDADHSAKAVEADLCGIWPHVSNEGLILLHDTNPESVHDTDPQLCGDAWKFSKVIQTETDYFDNVKFEAVTLPYHPGLTIIRKRVSWGPK</sequence>
<comment type="caution">
    <text evidence="1">The sequence shown here is derived from an EMBL/GenBank/DDBJ whole genome shotgun (WGS) entry which is preliminary data.</text>
</comment>
<evidence type="ECO:0000313" key="1">
    <source>
        <dbReference type="EMBL" id="KKM13693.1"/>
    </source>
</evidence>
<dbReference type="Pfam" id="PF13578">
    <property type="entry name" value="Methyltransf_24"/>
    <property type="match status" value="1"/>
</dbReference>
<dbReference type="SUPFAM" id="SSF53335">
    <property type="entry name" value="S-adenosyl-L-methionine-dependent methyltransferases"/>
    <property type="match status" value="1"/>
</dbReference>
<evidence type="ECO:0008006" key="2">
    <source>
        <dbReference type="Google" id="ProtNLM"/>
    </source>
</evidence>
<name>A0A0F9JUZ1_9ZZZZ</name>
<organism evidence="1">
    <name type="scientific">marine sediment metagenome</name>
    <dbReference type="NCBI Taxonomy" id="412755"/>
    <lineage>
        <taxon>unclassified sequences</taxon>
        <taxon>metagenomes</taxon>
        <taxon>ecological metagenomes</taxon>
    </lineage>
</organism>
<dbReference type="AlphaFoldDB" id="A0A0F9JUZ1"/>
<reference evidence="1" key="1">
    <citation type="journal article" date="2015" name="Nature">
        <title>Complex archaea that bridge the gap between prokaryotes and eukaryotes.</title>
        <authorList>
            <person name="Spang A."/>
            <person name="Saw J.H."/>
            <person name="Jorgensen S.L."/>
            <person name="Zaremba-Niedzwiedzka K."/>
            <person name="Martijn J."/>
            <person name="Lind A.E."/>
            <person name="van Eijk R."/>
            <person name="Schleper C."/>
            <person name="Guy L."/>
            <person name="Ettema T.J."/>
        </authorList>
    </citation>
    <scope>NUCLEOTIDE SEQUENCE</scope>
</reference>
<dbReference type="Gene3D" id="3.40.50.150">
    <property type="entry name" value="Vaccinia Virus protein VP39"/>
    <property type="match status" value="1"/>
</dbReference>
<dbReference type="EMBL" id="LAZR01015325">
    <property type="protein sequence ID" value="KKM13693.1"/>
    <property type="molecule type" value="Genomic_DNA"/>
</dbReference>